<dbReference type="Pfam" id="PF11367">
    <property type="entry name" value="Tail_completion_gp17"/>
    <property type="match status" value="1"/>
</dbReference>
<proteinExistence type="predicted"/>
<organism evidence="1 2">
    <name type="scientific">Salibacterium lacus</name>
    <dbReference type="NCBI Taxonomy" id="1898109"/>
    <lineage>
        <taxon>Bacteria</taxon>
        <taxon>Bacillati</taxon>
        <taxon>Bacillota</taxon>
        <taxon>Bacilli</taxon>
        <taxon>Bacillales</taxon>
        <taxon>Bacillaceae</taxon>
    </lineage>
</organism>
<protein>
    <submittedName>
        <fullName evidence="1">DUF3168 domain-containing protein</fullName>
    </submittedName>
</protein>
<dbReference type="InterPro" id="IPR053745">
    <property type="entry name" value="Viral_Tail_Comp_sf"/>
</dbReference>
<sequence length="132" mass="14800">MIVSFWDVQVALDTRLYNDISEMVTGVYDNPPGGVEFPYVNYGAPTSTPFDTKLSHGAEITFQIDIWSQNGTKECSVIMGAIEEALENEPLPMGDGFSMAMKRLEYAEILDDQDGKTKHGVLQYRVIIEKEE</sequence>
<dbReference type="Gene3D" id="3.30.2000.30">
    <property type="match status" value="1"/>
</dbReference>
<dbReference type="RefSeq" id="WP_380711379.1">
    <property type="nucleotide sequence ID" value="NZ_JBHUML010000002.1"/>
</dbReference>
<keyword evidence="2" id="KW-1185">Reference proteome</keyword>
<reference evidence="2" key="1">
    <citation type="journal article" date="2019" name="Int. J. Syst. Evol. Microbiol.">
        <title>The Global Catalogue of Microorganisms (GCM) 10K type strain sequencing project: providing services to taxonomists for standard genome sequencing and annotation.</title>
        <authorList>
            <consortium name="The Broad Institute Genomics Platform"/>
            <consortium name="The Broad Institute Genome Sequencing Center for Infectious Disease"/>
            <person name="Wu L."/>
            <person name="Ma J."/>
        </authorList>
    </citation>
    <scope>NUCLEOTIDE SEQUENCE [LARGE SCALE GENOMIC DNA]</scope>
    <source>
        <strain evidence="2">KCTC 33792</strain>
    </source>
</reference>
<accession>A0ABW5SXM1</accession>
<gene>
    <name evidence="1" type="ORF">ACFSUB_01280</name>
</gene>
<dbReference type="Proteomes" id="UP001597520">
    <property type="component" value="Unassembled WGS sequence"/>
</dbReference>
<comment type="caution">
    <text evidence="1">The sequence shown here is derived from an EMBL/GenBank/DDBJ whole genome shotgun (WGS) entry which is preliminary data.</text>
</comment>
<name>A0ABW5SXM1_9BACI</name>
<evidence type="ECO:0000313" key="1">
    <source>
        <dbReference type="EMBL" id="MFD2704083.1"/>
    </source>
</evidence>
<dbReference type="InterPro" id="IPR021508">
    <property type="entry name" value="Gp17-like"/>
</dbReference>
<evidence type="ECO:0000313" key="2">
    <source>
        <dbReference type="Proteomes" id="UP001597520"/>
    </source>
</evidence>
<dbReference type="EMBL" id="JBHUML010000002">
    <property type="protein sequence ID" value="MFD2704083.1"/>
    <property type="molecule type" value="Genomic_DNA"/>
</dbReference>